<gene>
    <name evidence="4" type="primary">LNG1</name>
    <name evidence="4" type="ORF">KSP39_PZI010379</name>
</gene>
<feature type="compositionally biased region" description="Basic and acidic residues" evidence="1">
    <location>
        <begin position="577"/>
        <end position="590"/>
    </location>
</feature>
<feature type="region of interest" description="Disordered" evidence="1">
    <location>
        <begin position="551"/>
        <end position="693"/>
    </location>
</feature>
<feature type="compositionally biased region" description="Polar residues" evidence="1">
    <location>
        <begin position="668"/>
        <end position="686"/>
    </location>
</feature>
<dbReference type="PANTHER" id="PTHR31680">
    <property type="entry name" value="LONGIFOLIA PROTEIN"/>
    <property type="match status" value="1"/>
</dbReference>
<proteinExistence type="predicted"/>
<feature type="domain" description="DUF3741" evidence="3">
    <location>
        <begin position="327"/>
        <end position="343"/>
    </location>
</feature>
<evidence type="ECO:0000259" key="3">
    <source>
        <dbReference type="Pfam" id="PF14383"/>
    </source>
</evidence>
<dbReference type="EMBL" id="JBBWWQ010000008">
    <property type="protein sequence ID" value="KAK8940720.1"/>
    <property type="molecule type" value="Genomic_DNA"/>
</dbReference>
<keyword evidence="5" id="KW-1185">Reference proteome</keyword>
<sequence length="1019" mass="114124">MSSKFLHGFGEESSELRKQIGCMTGIFQIFDRHNLLGGRSFNGGQNHKLPSGNSLVNISSNTGGHSVSCSQLVLEKNLNKSLSENQRMSMESSRTSFSSSSCSSFSSVDCNKSTPQEPISFNQTMNGLPDLKCSEIDAKTARQSVDFQKVVKESTNKEPYGLSVQTSCKDEFKQSVLGYRDSPRPMQLSKSMDGSYVIGIDEKSRSPLDLNESFHVLMKLKDARWSFSENMGPSFEAKEAPFSRTSRDGRRFSYDGRDISSNFVDSRENFRLSSKLKELPRLSLDSRESSVRSCNSVVKDLYRSSSNKERRFPPSNTRKEFESQNNAPSVVAKLMGLDSMPTSCSTLDKSMDTMKGYAVEKSYSSGFQRGNKILNSSLHSSKEGRLPKSSRTPMEPAPWKKKKKKESHVPQTTFTCEDNQLKKKPETVYSEIEKRLKEIEFRHTNKDLRALKQILDSMQVKGLLESKKNEEQRSPKPVCDNSNQVVTTRSAVSRRPPLPASTKGRNTNKTYESPIVIMKPAKSINIFDVTETSVISLHGLTRLPMIRTSEAMDKKKLSGSSKLSRDSTPRTSPKINGKTEENVQRSRVRTELGASKLQQSSREINGGLEKSSNSVSPRLQQRKLEVERRTSSSVSSSDSSKPQKLSTNKEPTESISPRNKLRRRPTRLQGNDDQLTESIETRNLNHQGDEISQRLDGITSSESKLIRDDSSTKTSLISSDQGVQSLSTSLVLKQMYSPVAPEQPSPVSVLDAAFYQDDLPASEVKGSPDQSKGINFPSSDILCEPHHISCEINQKKLESIGNLLRKLEELNPTSEGASTTDHIASLCRTSSRDHRYISEILLASSLLMKELSPAPVGLMPIQLHPSGHPINPDLFFVLEQTKSSKMSYFDTEKLHRKLLFDAVNEILIQILEVRRSISHRKLRGSVPSGQQLLKELCSEVDRIHADPLKADVFDDDSNIIDEKVLRKSAEWNDFRRGVPGIVLDIERLIFKDLIAEIVDGEAAGQMHKCGRRRRQLFVK</sequence>
<organism evidence="4 5">
    <name type="scientific">Platanthera zijinensis</name>
    <dbReference type="NCBI Taxonomy" id="2320716"/>
    <lineage>
        <taxon>Eukaryota</taxon>
        <taxon>Viridiplantae</taxon>
        <taxon>Streptophyta</taxon>
        <taxon>Embryophyta</taxon>
        <taxon>Tracheophyta</taxon>
        <taxon>Spermatophyta</taxon>
        <taxon>Magnoliopsida</taxon>
        <taxon>Liliopsida</taxon>
        <taxon>Asparagales</taxon>
        <taxon>Orchidaceae</taxon>
        <taxon>Orchidoideae</taxon>
        <taxon>Orchideae</taxon>
        <taxon>Orchidinae</taxon>
        <taxon>Platanthera</taxon>
    </lineage>
</organism>
<feature type="compositionally biased region" description="Polar residues" evidence="1">
    <location>
        <begin position="642"/>
        <end position="657"/>
    </location>
</feature>
<comment type="caution">
    <text evidence="4">The sequence shown here is derived from an EMBL/GenBank/DDBJ whole genome shotgun (WGS) entry which is preliminary data.</text>
</comment>
<feature type="compositionally biased region" description="Low complexity" evidence="1">
    <location>
        <begin position="631"/>
        <end position="640"/>
    </location>
</feature>
<dbReference type="Proteomes" id="UP001418222">
    <property type="component" value="Unassembled WGS sequence"/>
</dbReference>
<feature type="region of interest" description="Disordered" evidence="1">
    <location>
        <begin position="465"/>
        <end position="508"/>
    </location>
</feature>
<dbReference type="InterPro" id="IPR025486">
    <property type="entry name" value="DUF4378"/>
</dbReference>
<protein>
    <submittedName>
        <fullName evidence="4">Protein LONGIFOLIA 1</fullName>
    </submittedName>
</protein>
<feature type="compositionally biased region" description="Basic and acidic residues" evidence="1">
    <location>
        <begin position="465"/>
        <end position="474"/>
    </location>
</feature>
<dbReference type="InterPro" id="IPR033334">
    <property type="entry name" value="LNG1/2"/>
</dbReference>
<feature type="compositionally biased region" description="Polar residues" evidence="1">
    <location>
        <begin position="610"/>
        <end position="619"/>
    </location>
</feature>
<evidence type="ECO:0000259" key="2">
    <source>
        <dbReference type="Pfam" id="PF14309"/>
    </source>
</evidence>
<dbReference type="Pfam" id="PF14383">
    <property type="entry name" value="VARLMGL"/>
    <property type="match status" value="1"/>
</dbReference>
<dbReference type="Pfam" id="PF14309">
    <property type="entry name" value="DUF4378"/>
    <property type="match status" value="1"/>
</dbReference>
<feature type="domain" description="DUF4378" evidence="2">
    <location>
        <begin position="833"/>
        <end position="996"/>
    </location>
</feature>
<reference evidence="4 5" key="1">
    <citation type="journal article" date="2022" name="Nat. Plants">
        <title>Genomes of leafy and leafless Platanthera orchids illuminate the evolution of mycoheterotrophy.</title>
        <authorList>
            <person name="Li M.H."/>
            <person name="Liu K.W."/>
            <person name="Li Z."/>
            <person name="Lu H.C."/>
            <person name="Ye Q.L."/>
            <person name="Zhang D."/>
            <person name="Wang J.Y."/>
            <person name="Li Y.F."/>
            <person name="Zhong Z.M."/>
            <person name="Liu X."/>
            <person name="Yu X."/>
            <person name="Liu D.K."/>
            <person name="Tu X.D."/>
            <person name="Liu B."/>
            <person name="Hao Y."/>
            <person name="Liao X.Y."/>
            <person name="Jiang Y.T."/>
            <person name="Sun W.H."/>
            <person name="Chen J."/>
            <person name="Chen Y.Q."/>
            <person name="Ai Y."/>
            <person name="Zhai J.W."/>
            <person name="Wu S.S."/>
            <person name="Zhou Z."/>
            <person name="Hsiao Y.Y."/>
            <person name="Wu W.L."/>
            <person name="Chen Y.Y."/>
            <person name="Lin Y.F."/>
            <person name="Hsu J.L."/>
            <person name="Li C.Y."/>
            <person name="Wang Z.W."/>
            <person name="Zhao X."/>
            <person name="Zhong W.Y."/>
            <person name="Ma X.K."/>
            <person name="Ma L."/>
            <person name="Huang J."/>
            <person name="Chen G.Z."/>
            <person name="Huang M.Z."/>
            <person name="Huang L."/>
            <person name="Peng D.H."/>
            <person name="Luo Y.B."/>
            <person name="Zou S.Q."/>
            <person name="Chen S.P."/>
            <person name="Lan S."/>
            <person name="Tsai W.C."/>
            <person name="Van de Peer Y."/>
            <person name="Liu Z.J."/>
        </authorList>
    </citation>
    <scope>NUCLEOTIDE SEQUENCE [LARGE SCALE GENOMIC DNA]</scope>
    <source>
        <strain evidence="4">Lor287</strain>
    </source>
</reference>
<dbReference type="InterPro" id="IPR032795">
    <property type="entry name" value="DUF3741-assoc"/>
</dbReference>
<feature type="compositionally biased region" description="Basic and acidic residues" evidence="1">
    <location>
        <begin position="305"/>
        <end position="322"/>
    </location>
</feature>
<name>A0AAP0BJE4_9ASPA</name>
<evidence type="ECO:0000313" key="4">
    <source>
        <dbReference type="EMBL" id="KAK8940720.1"/>
    </source>
</evidence>
<feature type="region of interest" description="Disordered" evidence="1">
    <location>
        <begin position="305"/>
        <end position="326"/>
    </location>
</feature>
<evidence type="ECO:0000256" key="1">
    <source>
        <dbReference type="SAM" id="MobiDB-lite"/>
    </source>
</evidence>
<accession>A0AAP0BJE4</accession>
<dbReference type="AlphaFoldDB" id="A0AAP0BJE4"/>
<dbReference type="PANTHER" id="PTHR31680:SF4">
    <property type="entry name" value="LONGIFOLIA PROTEIN"/>
    <property type="match status" value="1"/>
</dbReference>
<evidence type="ECO:0000313" key="5">
    <source>
        <dbReference type="Proteomes" id="UP001418222"/>
    </source>
</evidence>
<feature type="region of interest" description="Disordered" evidence="1">
    <location>
        <begin position="375"/>
        <end position="411"/>
    </location>
</feature>
<feature type="compositionally biased region" description="Polar residues" evidence="1">
    <location>
        <begin position="480"/>
        <end position="491"/>
    </location>
</feature>
<dbReference type="GO" id="GO:0051513">
    <property type="term" value="P:regulation of monopolar cell growth"/>
    <property type="evidence" value="ECO:0007669"/>
    <property type="project" value="InterPro"/>
</dbReference>